<dbReference type="PRINTS" id="PR00862">
    <property type="entry name" value="PROLIGOPTASE"/>
</dbReference>
<evidence type="ECO:0000259" key="10">
    <source>
        <dbReference type="Pfam" id="PF02897"/>
    </source>
</evidence>
<dbReference type="SUPFAM" id="SSF50993">
    <property type="entry name" value="Peptidase/esterase 'gauge' domain"/>
    <property type="match status" value="1"/>
</dbReference>
<feature type="domain" description="Peptidase S9A N-terminal" evidence="10">
    <location>
        <begin position="51"/>
        <end position="484"/>
    </location>
</feature>
<evidence type="ECO:0000256" key="3">
    <source>
        <dbReference type="ARBA" id="ARBA00011245"/>
    </source>
</evidence>
<reference evidence="11 12" key="1">
    <citation type="journal article" date="2018" name="Mol. Biol. Evol.">
        <title>Broad Genomic Sampling Reveals a Smut Pathogenic Ancestry of the Fungal Clade Ustilaginomycotina.</title>
        <authorList>
            <person name="Kijpornyongpan T."/>
            <person name="Mondo S.J."/>
            <person name="Barry K."/>
            <person name="Sandor L."/>
            <person name="Lee J."/>
            <person name="Lipzen A."/>
            <person name="Pangilinan J."/>
            <person name="LaButti K."/>
            <person name="Hainaut M."/>
            <person name="Henrissat B."/>
            <person name="Grigoriev I.V."/>
            <person name="Spatafora J.W."/>
            <person name="Aime M.C."/>
        </authorList>
    </citation>
    <scope>NUCLEOTIDE SEQUENCE [LARGE SCALE GENOMIC DNA]</scope>
    <source>
        <strain evidence="11 12">MCA 3882</strain>
    </source>
</reference>
<keyword evidence="12" id="KW-1185">Reference proteome</keyword>
<gene>
    <name evidence="11" type="ORF">FA14DRAFT_183219</name>
</gene>
<evidence type="ECO:0000256" key="6">
    <source>
        <dbReference type="ARBA" id="ARBA00022825"/>
    </source>
</evidence>
<dbReference type="Proteomes" id="UP000245771">
    <property type="component" value="Unassembled WGS sequence"/>
</dbReference>
<dbReference type="SUPFAM" id="SSF53474">
    <property type="entry name" value="alpha/beta-Hydrolases"/>
    <property type="match status" value="1"/>
</dbReference>
<keyword evidence="4 7" id="KW-0645">Protease</keyword>
<dbReference type="Gene3D" id="2.130.10.120">
    <property type="entry name" value="Prolyl oligopeptidase, N-terminal domain"/>
    <property type="match status" value="1"/>
</dbReference>
<accession>A0A316VGR0</accession>
<dbReference type="GO" id="GO:0005829">
    <property type="term" value="C:cytosol"/>
    <property type="evidence" value="ECO:0007669"/>
    <property type="project" value="TreeGrafter"/>
</dbReference>
<dbReference type="Pfam" id="PF02897">
    <property type="entry name" value="Peptidase_S9_N"/>
    <property type="match status" value="1"/>
</dbReference>
<dbReference type="AlphaFoldDB" id="A0A316VGR0"/>
<dbReference type="GO" id="GO:0070012">
    <property type="term" value="F:oligopeptidase activity"/>
    <property type="evidence" value="ECO:0007669"/>
    <property type="project" value="TreeGrafter"/>
</dbReference>
<dbReference type="PANTHER" id="PTHR42881:SF2">
    <property type="entry name" value="PROLYL ENDOPEPTIDASE"/>
    <property type="match status" value="1"/>
</dbReference>
<dbReference type="OrthoDB" id="248387at2759"/>
<feature type="domain" description="Peptidase S9 prolyl oligopeptidase catalytic" evidence="9">
    <location>
        <begin position="560"/>
        <end position="756"/>
    </location>
</feature>
<keyword evidence="6 7" id="KW-0720">Serine protease</keyword>
<dbReference type="InterPro" id="IPR029058">
    <property type="entry name" value="AB_hydrolase_fold"/>
</dbReference>
<dbReference type="GO" id="GO:0006508">
    <property type="term" value="P:proteolysis"/>
    <property type="evidence" value="ECO:0007669"/>
    <property type="project" value="UniProtKB-KW"/>
</dbReference>
<keyword evidence="5 7" id="KW-0378">Hydrolase</keyword>
<evidence type="ECO:0000256" key="5">
    <source>
        <dbReference type="ARBA" id="ARBA00022801"/>
    </source>
</evidence>
<dbReference type="PANTHER" id="PTHR42881">
    <property type="entry name" value="PROLYL ENDOPEPTIDASE"/>
    <property type="match status" value="1"/>
</dbReference>
<dbReference type="EMBL" id="KZ819602">
    <property type="protein sequence ID" value="PWN36837.1"/>
    <property type="molecule type" value="Genomic_DNA"/>
</dbReference>
<protein>
    <recommendedName>
        <fullName evidence="7">Prolyl endopeptidase</fullName>
        <ecNumber evidence="7">3.4.21.-</ecNumber>
    </recommendedName>
</protein>
<comment type="catalytic activity">
    <reaction evidence="1">
        <text>Hydrolysis of Pro-|-Xaa &gt;&gt; Ala-|-Xaa in oligopeptides.</text>
        <dbReference type="EC" id="3.4.21.26"/>
    </reaction>
</comment>
<dbReference type="GO" id="GO:0004252">
    <property type="term" value="F:serine-type endopeptidase activity"/>
    <property type="evidence" value="ECO:0007669"/>
    <property type="project" value="UniProtKB-UniRule"/>
</dbReference>
<evidence type="ECO:0000256" key="2">
    <source>
        <dbReference type="ARBA" id="ARBA00005228"/>
    </source>
</evidence>
<dbReference type="InterPro" id="IPR023302">
    <property type="entry name" value="Pept_S9A_N"/>
</dbReference>
<dbReference type="InterPro" id="IPR002470">
    <property type="entry name" value="Peptidase_S9A"/>
</dbReference>
<name>A0A316VGR0_9BASI</name>
<dbReference type="RefSeq" id="XP_025357139.1">
    <property type="nucleotide sequence ID" value="XM_025501296.1"/>
</dbReference>
<proteinExistence type="inferred from homology"/>
<comment type="similarity">
    <text evidence="2 7">Belongs to the peptidase S9A family.</text>
</comment>
<dbReference type="GeneID" id="37023077"/>
<dbReference type="InterPro" id="IPR001375">
    <property type="entry name" value="Peptidase_S9_cat"/>
</dbReference>
<comment type="subunit">
    <text evidence="3">Monomer.</text>
</comment>
<organism evidence="11 12">
    <name type="scientific">Meira miltonrushii</name>
    <dbReference type="NCBI Taxonomy" id="1280837"/>
    <lineage>
        <taxon>Eukaryota</taxon>
        <taxon>Fungi</taxon>
        <taxon>Dikarya</taxon>
        <taxon>Basidiomycota</taxon>
        <taxon>Ustilaginomycotina</taxon>
        <taxon>Exobasidiomycetes</taxon>
        <taxon>Exobasidiales</taxon>
        <taxon>Brachybasidiaceae</taxon>
        <taxon>Meira</taxon>
    </lineage>
</organism>
<feature type="signal peptide" evidence="8">
    <location>
        <begin position="1"/>
        <end position="20"/>
    </location>
</feature>
<evidence type="ECO:0000259" key="9">
    <source>
        <dbReference type="Pfam" id="PF00326"/>
    </source>
</evidence>
<evidence type="ECO:0000256" key="1">
    <source>
        <dbReference type="ARBA" id="ARBA00001070"/>
    </source>
</evidence>
<keyword evidence="8" id="KW-0732">Signal</keyword>
<evidence type="ECO:0000256" key="4">
    <source>
        <dbReference type="ARBA" id="ARBA00022670"/>
    </source>
</evidence>
<dbReference type="EC" id="3.4.21.-" evidence="7"/>
<dbReference type="InParanoid" id="A0A316VGR0"/>
<evidence type="ECO:0000256" key="7">
    <source>
        <dbReference type="RuleBase" id="RU368024"/>
    </source>
</evidence>
<feature type="chain" id="PRO_5016277653" description="Prolyl endopeptidase" evidence="8">
    <location>
        <begin position="21"/>
        <end position="776"/>
    </location>
</feature>
<dbReference type="Gene3D" id="3.40.50.1820">
    <property type="entry name" value="alpha/beta hydrolase"/>
    <property type="match status" value="1"/>
</dbReference>
<dbReference type="InterPro" id="IPR051167">
    <property type="entry name" value="Prolyl_oligopep/macrocyclase"/>
</dbReference>
<evidence type="ECO:0000313" key="12">
    <source>
        <dbReference type="Proteomes" id="UP000245771"/>
    </source>
</evidence>
<evidence type="ECO:0000256" key="8">
    <source>
        <dbReference type="SAM" id="SignalP"/>
    </source>
</evidence>
<evidence type="ECO:0000313" key="11">
    <source>
        <dbReference type="EMBL" id="PWN36837.1"/>
    </source>
</evidence>
<dbReference type="Pfam" id="PF00326">
    <property type="entry name" value="Peptidase_S9"/>
    <property type="match status" value="1"/>
</dbReference>
<sequence>MNKTIFLIFLVAQLVHFVAGWNKLPYWSTKETPFPNVRRVNKTWSYRSAKANGNVTLKDPYFWLEEPIDTPEVKQFIDSELSLTEKYMAKCKNYNAISQSIRDVYDYDEYGKIYYGSLRNRSSFYTYTLRLANENLRTFYIASPEEIEAAKQNNFAKPPGKKFLSESLLSENGTATIKQFAYSDTGLFVYYVVETDAYVGTWYVRTLDSVLTSETTKKIVPGGDGRMSDVIPSCDGGFSWNNVTSGFFYSQINDPRTSNTTDVGSKIRFHKIGTPYEKDITIVQPDTDAGNYWSVDTSDDGKWLVVWGYSSADSHAVAYATCLADQELSEKMKWFSVSPSNDYMHDSVGILDDYWYFKIDKDAIDHKVVKVKLDASKARQVSKLRDLTDRLPMIEVIPTRRNSDLYFTSPIAKNKAAFVYTEKGQYVVYIFELSTGKQLQKLQTGQDGNLNGVYSTGFGSDVLILKYSTTVSPFTFHRIKIDQSDKVTQDTLLITKVKNSNPEDYITEALSATSADGTKVPYFIIYNKKQKKRTGTLPCWLHFYGFYGFLENLNWEEKIASWLFNYEGVVAFAGVRGGGDNGQEWHLAGARNNRQKTWDDIIAVAQEMVKQKICAPDKVIAHGSSGGGLAATVAAQKAPVNTFGAILADSAPVDWLSLTRSFAGSFQISEFGDPYNSTDFDQIISWDPYLNVNPKKPMPPILLTTGGTDDIVSASNTFKFLALIQYSYPNSTNPLLMQFLSQTGHNTLTNNVDIGVNLAAHQHCFLQLALGIQRRN</sequence>